<dbReference type="Pfam" id="PF13377">
    <property type="entry name" value="Peripla_BP_3"/>
    <property type="match status" value="1"/>
</dbReference>
<keyword evidence="2" id="KW-0238">DNA-binding</keyword>
<dbReference type="SMART" id="SM00354">
    <property type="entry name" value="HTH_LACI"/>
    <property type="match status" value="1"/>
</dbReference>
<protein>
    <submittedName>
        <fullName evidence="5">LacI family transcriptional regulator</fullName>
    </submittedName>
</protein>
<dbReference type="RefSeq" id="WP_075131265.1">
    <property type="nucleotide sequence ID" value="NZ_MSIF01000001.1"/>
</dbReference>
<accession>A0A7Z1B0Y9</accession>
<dbReference type="PANTHER" id="PTHR30146:SF153">
    <property type="entry name" value="LACTOSE OPERON REPRESSOR"/>
    <property type="match status" value="1"/>
</dbReference>
<dbReference type="PANTHER" id="PTHR30146">
    <property type="entry name" value="LACI-RELATED TRANSCRIPTIONAL REPRESSOR"/>
    <property type="match status" value="1"/>
</dbReference>
<dbReference type="OrthoDB" id="3657250at2"/>
<dbReference type="Gene3D" id="3.40.50.2300">
    <property type="match status" value="2"/>
</dbReference>
<evidence type="ECO:0000313" key="6">
    <source>
        <dbReference type="Proteomes" id="UP000185696"/>
    </source>
</evidence>
<dbReference type="AlphaFoldDB" id="A0A7Z1B0Y9"/>
<dbReference type="PROSITE" id="PS50932">
    <property type="entry name" value="HTH_LACI_2"/>
    <property type="match status" value="1"/>
</dbReference>
<dbReference type="CDD" id="cd01392">
    <property type="entry name" value="HTH_LacI"/>
    <property type="match status" value="1"/>
</dbReference>
<evidence type="ECO:0000313" key="5">
    <source>
        <dbReference type="EMBL" id="OLF14318.1"/>
    </source>
</evidence>
<dbReference type="EMBL" id="MSIF01000001">
    <property type="protein sequence ID" value="OLF14318.1"/>
    <property type="molecule type" value="Genomic_DNA"/>
</dbReference>
<evidence type="ECO:0000259" key="4">
    <source>
        <dbReference type="PROSITE" id="PS50932"/>
    </source>
</evidence>
<dbReference type="Pfam" id="PF00356">
    <property type="entry name" value="LacI"/>
    <property type="match status" value="1"/>
</dbReference>
<evidence type="ECO:0000256" key="2">
    <source>
        <dbReference type="ARBA" id="ARBA00023125"/>
    </source>
</evidence>
<dbReference type="GO" id="GO:0003700">
    <property type="term" value="F:DNA-binding transcription factor activity"/>
    <property type="evidence" value="ECO:0007669"/>
    <property type="project" value="TreeGrafter"/>
</dbReference>
<proteinExistence type="predicted"/>
<keyword evidence="1" id="KW-0805">Transcription regulation</keyword>
<dbReference type="InterPro" id="IPR046335">
    <property type="entry name" value="LacI/GalR-like_sensor"/>
</dbReference>
<organism evidence="5 6">
    <name type="scientific">Actinophytocola xinjiangensis</name>
    <dbReference type="NCBI Taxonomy" id="485602"/>
    <lineage>
        <taxon>Bacteria</taxon>
        <taxon>Bacillati</taxon>
        <taxon>Actinomycetota</taxon>
        <taxon>Actinomycetes</taxon>
        <taxon>Pseudonocardiales</taxon>
        <taxon>Pseudonocardiaceae</taxon>
    </lineage>
</organism>
<dbReference type="GO" id="GO:0000976">
    <property type="term" value="F:transcription cis-regulatory region binding"/>
    <property type="evidence" value="ECO:0007669"/>
    <property type="project" value="TreeGrafter"/>
</dbReference>
<keyword evidence="6" id="KW-1185">Reference proteome</keyword>
<dbReference type="SUPFAM" id="SSF53822">
    <property type="entry name" value="Periplasmic binding protein-like I"/>
    <property type="match status" value="1"/>
</dbReference>
<keyword evidence="3" id="KW-0804">Transcription</keyword>
<comment type="caution">
    <text evidence="5">The sequence shown here is derived from an EMBL/GenBank/DDBJ whole genome shotgun (WGS) entry which is preliminary data.</text>
</comment>
<evidence type="ECO:0000256" key="1">
    <source>
        <dbReference type="ARBA" id="ARBA00023015"/>
    </source>
</evidence>
<gene>
    <name evidence="5" type="ORF">BLA60_04065</name>
</gene>
<dbReference type="InterPro" id="IPR028082">
    <property type="entry name" value="Peripla_BP_I"/>
</dbReference>
<sequence>MRKRATVREVAAATGMSIATVSRVINGRGNVAEHTRDAVLRAIRELGVPAPRPRRESARRGSVYVRCPYLLTDYFGLIVSSVVEALALHDVEVVLDAGSAMQKRRPLPGLAGRPDISGAVLVLPPEPVEELDGLRAAGFPLVVIDPRVPLPDDVVSVSAAHFLGARTVMSHLVECGHRRVGVIGGPPEWLASGRRLAGFASALADIGVLQPPRLVVEVDEPTEEKGRLAAGELLDLSQRPTALVAFNDKMAVGALKAAAARGLSVPGDVSVAGFDDIDLSRACVPELTTVRQPLREMGRMGASLLVRQLERHDLEASHVELATALVVRGSTGPA</sequence>
<feature type="domain" description="HTH lacI-type" evidence="4">
    <location>
        <begin position="5"/>
        <end position="59"/>
    </location>
</feature>
<dbReference type="Proteomes" id="UP000185696">
    <property type="component" value="Unassembled WGS sequence"/>
</dbReference>
<dbReference type="SUPFAM" id="SSF47413">
    <property type="entry name" value="lambda repressor-like DNA-binding domains"/>
    <property type="match status" value="1"/>
</dbReference>
<reference evidence="5 6" key="1">
    <citation type="submission" date="2016-12" db="EMBL/GenBank/DDBJ databases">
        <title>The draft genome sequence of Actinophytocola xinjiangensis.</title>
        <authorList>
            <person name="Wang W."/>
            <person name="Yuan L."/>
        </authorList>
    </citation>
    <scope>NUCLEOTIDE SEQUENCE [LARGE SCALE GENOMIC DNA]</scope>
    <source>
        <strain evidence="5 6">CGMCC 4.4663</strain>
    </source>
</reference>
<evidence type="ECO:0000256" key="3">
    <source>
        <dbReference type="ARBA" id="ARBA00023163"/>
    </source>
</evidence>
<dbReference type="InterPro" id="IPR010982">
    <property type="entry name" value="Lambda_DNA-bd_dom_sf"/>
</dbReference>
<dbReference type="InterPro" id="IPR000843">
    <property type="entry name" value="HTH_LacI"/>
</dbReference>
<dbReference type="Gene3D" id="1.10.260.40">
    <property type="entry name" value="lambda repressor-like DNA-binding domains"/>
    <property type="match status" value="1"/>
</dbReference>
<name>A0A7Z1B0Y9_9PSEU</name>